<accession>A0A364NS94</accession>
<dbReference type="EMBL" id="QKRX01000001">
    <property type="protein sequence ID" value="RAU19755.1"/>
    <property type="molecule type" value="Genomic_DNA"/>
</dbReference>
<dbReference type="AlphaFoldDB" id="A0A364NS94"/>
<name>A0A364NS94_9GAMM</name>
<reference evidence="1 2" key="1">
    <citation type="submission" date="2018-06" db="EMBL/GenBank/DDBJ databases">
        <title>Nitrincola tibetense sp. nov., isolated from Lake XuguoCo on Tibetan Plateau.</title>
        <authorList>
            <person name="Xing P."/>
        </authorList>
    </citation>
    <scope>NUCLEOTIDE SEQUENCE [LARGE SCALE GENOMIC DNA]</scope>
    <source>
        <strain evidence="2">xg18</strain>
    </source>
</reference>
<proteinExistence type="predicted"/>
<gene>
    <name evidence="1" type="ORF">DN062_01335</name>
</gene>
<comment type="caution">
    <text evidence="1">The sequence shown here is derived from an EMBL/GenBank/DDBJ whole genome shotgun (WGS) entry which is preliminary data.</text>
</comment>
<protein>
    <submittedName>
        <fullName evidence="1">Uncharacterized protein</fullName>
    </submittedName>
</protein>
<keyword evidence="2" id="KW-1185">Reference proteome</keyword>
<evidence type="ECO:0000313" key="1">
    <source>
        <dbReference type="EMBL" id="RAU19755.1"/>
    </source>
</evidence>
<sequence>MITFFILKNVDRLLDSSLKERDCASILFKTDHHLSAQNHLHEAFIFLIMILDIIKINRLELGFMTAINARHMKEVELLCIEHRSWLSFFIQRRLGCLQD</sequence>
<dbReference type="Proteomes" id="UP000250744">
    <property type="component" value="Unassembled WGS sequence"/>
</dbReference>
<evidence type="ECO:0000313" key="2">
    <source>
        <dbReference type="Proteomes" id="UP000250744"/>
    </source>
</evidence>
<organism evidence="1 2">
    <name type="scientific">Nitrincola tibetensis</name>
    <dbReference type="NCBI Taxonomy" id="2219697"/>
    <lineage>
        <taxon>Bacteria</taxon>
        <taxon>Pseudomonadati</taxon>
        <taxon>Pseudomonadota</taxon>
        <taxon>Gammaproteobacteria</taxon>
        <taxon>Oceanospirillales</taxon>
        <taxon>Oceanospirillaceae</taxon>
        <taxon>Nitrincola</taxon>
    </lineage>
</organism>